<proteinExistence type="predicted"/>
<protein>
    <submittedName>
        <fullName evidence="1">4357_t:CDS:1</fullName>
    </submittedName>
</protein>
<organism evidence="1 2">
    <name type="scientific">Diversispora eburnea</name>
    <dbReference type="NCBI Taxonomy" id="1213867"/>
    <lineage>
        <taxon>Eukaryota</taxon>
        <taxon>Fungi</taxon>
        <taxon>Fungi incertae sedis</taxon>
        <taxon>Mucoromycota</taxon>
        <taxon>Glomeromycotina</taxon>
        <taxon>Glomeromycetes</taxon>
        <taxon>Diversisporales</taxon>
        <taxon>Diversisporaceae</taxon>
        <taxon>Diversispora</taxon>
    </lineage>
</organism>
<evidence type="ECO:0000313" key="1">
    <source>
        <dbReference type="EMBL" id="CAG8566914.1"/>
    </source>
</evidence>
<accession>A0A9N9BG94</accession>
<evidence type="ECO:0000313" key="2">
    <source>
        <dbReference type="Proteomes" id="UP000789706"/>
    </source>
</evidence>
<gene>
    <name evidence="1" type="ORF">DEBURN_LOCUS7875</name>
</gene>
<sequence length="263" mass="30232">MATLTNMESKGSFRIQNYKKNENVSMNGSISTQSKFDEIHAKIEQKLEGEYSGIIKINFPAGELGDLKVCEDIHNAFNAEIIGDNLFIKCDGGEKERIHTRLENSFESQNQWWASSNTLCVVRGNQYRPDVGVWFRAPTLPQRRMPIVFSCPPPNVWIEVFYNIDSDRSYAFNKINFLQQNTTGIEFVAIGLSSGLNPFHPKPETEMKVHATSQVTRPARAPYVCHWDLNLNEIWYKMDWNQFITLRCGLTISFDIVLQELLE</sequence>
<keyword evidence="2" id="KW-1185">Reference proteome</keyword>
<dbReference type="AlphaFoldDB" id="A0A9N9BG94"/>
<dbReference type="Proteomes" id="UP000789706">
    <property type="component" value="Unassembled WGS sequence"/>
</dbReference>
<reference evidence="1" key="1">
    <citation type="submission" date="2021-06" db="EMBL/GenBank/DDBJ databases">
        <authorList>
            <person name="Kallberg Y."/>
            <person name="Tangrot J."/>
            <person name="Rosling A."/>
        </authorList>
    </citation>
    <scope>NUCLEOTIDE SEQUENCE</scope>
    <source>
        <strain evidence="1">AZ414A</strain>
    </source>
</reference>
<dbReference type="OrthoDB" id="2308976at2759"/>
<name>A0A9N9BG94_9GLOM</name>
<comment type="caution">
    <text evidence="1">The sequence shown here is derived from an EMBL/GenBank/DDBJ whole genome shotgun (WGS) entry which is preliminary data.</text>
</comment>
<dbReference type="EMBL" id="CAJVPK010001035">
    <property type="protein sequence ID" value="CAG8566914.1"/>
    <property type="molecule type" value="Genomic_DNA"/>
</dbReference>